<proteinExistence type="predicted"/>
<gene>
    <name evidence="1" type="ORF">WQE_08527</name>
</gene>
<dbReference type="EMBL" id="AKAU01000056">
    <property type="protein sequence ID" value="EIN01537.1"/>
    <property type="molecule type" value="Genomic_DNA"/>
</dbReference>
<sequence>MDVEVMEHPNTNVVRIGLSETSASPQEQHVTGLLVAWAISVTPSLPGLAIEEACTVAERLHNATVSMFSDIMDNE</sequence>
<protein>
    <submittedName>
        <fullName evidence="1">Uncharacterized protein</fullName>
    </submittedName>
</protein>
<reference evidence="1 2" key="1">
    <citation type="journal article" date="2012" name="J. Bacteriol.">
        <title>Draft Genome Sequence of the Soil Bacterium Burkholderia terrae Strain BS001, Which Interacts with Fungal Surface Structures.</title>
        <authorList>
            <person name="Nazir R."/>
            <person name="Hansen M.A."/>
            <person name="Sorensen S."/>
            <person name="van Elsas J.D."/>
        </authorList>
    </citation>
    <scope>NUCLEOTIDE SEQUENCE [LARGE SCALE GENOMIC DNA]</scope>
    <source>
        <strain evidence="1 2">BS001</strain>
    </source>
</reference>
<accession>A0ABN0FRZ0</accession>
<evidence type="ECO:0000313" key="1">
    <source>
        <dbReference type="EMBL" id="EIN01537.1"/>
    </source>
</evidence>
<name>A0ABN0FRZ0_9BURK</name>
<dbReference type="Proteomes" id="UP000004980">
    <property type="component" value="Unassembled WGS sequence"/>
</dbReference>
<organism evidence="1 2">
    <name type="scientific">Paraburkholderia hospita</name>
    <dbReference type="NCBI Taxonomy" id="169430"/>
    <lineage>
        <taxon>Bacteria</taxon>
        <taxon>Pseudomonadati</taxon>
        <taxon>Pseudomonadota</taxon>
        <taxon>Betaproteobacteria</taxon>
        <taxon>Burkholderiales</taxon>
        <taxon>Burkholderiaceae</taxon>
        <taxon>Paraburkholderia</taxon>
    </lineage>
</organism>
<keyword evidence="2" id="KW-1185">Reference proteome</keyword>
<comment type="caution">
    <text evidence="1">The sequence shown here is derived from an EMBL/GenBank/DDBJ whole genome shotgun (WGS) entry which is preliminary data.</text>
</comment>
<evidence type="ECO:0000313" key="2">
    <source>
        <dbReference type="Proteomes" id="UP000004980"/>
    </source>
</evidence>